<keyword evidence="2" id="KW-0433">Leucine-rich repeat</keyword>
<dbReference type="PROSITE" id="PS51450">
    <property type="entry name" value="LRR"/>
    <property type="match status" value="1"/>
</dbReference>
<proteinExistence type="predicted"/>
<evidence type="ECO:0000259" key="7">
    <source>
        <dbReference type="PROSITE" id="PS50104"/>
    </source>
</evidence>
<dbReference type="InterPro" id="IPR044974">
    <property type="entry name" value="Disease_R_plants"/>
</dbReference>
<dbReference type="InterPro" id="IPR032675">
    <property type="entry name" value="LRR_dom_sf"/>
</dbReference>
<feature type="domain" description="TIR" evidence="7">
    <location>
        <begin position="5"/>
        <end position="166"/>
    </location>
</feature>
<evidence type="ECO:0000313" key="8">
    <source>
        <dbReference type="EMBL" id="KYP60849.1"/>
    </source>
</evidence>
<reference evidence="8 9" key="1">
    <citation type="journal article" date="2012" name="Nat. Biotechnol.">
        <title>Draft genome sequence of pigeonpea (Cajanus cajan), an orphan legume crop of resource-poor farmers.</title>
        <authorList>
            <person name="Varshney R.K."/>
            <person name="Chen W."/>
            <person name="Li Y."/>
            <person name="Bharti A.K."/>
            <person name="Saxena R.K."/>
            <person name="Schlueter J.A."/>
            <person name="Donoghue M.T."/>
            <person name="Azam S."/>
            <person name="Fan G."/>
            <person name="Whaley A.M."/>
            <person name="Farmer A.D."/>
            <person name="Sheridan J."/>
            <person name="Iwata A."/>
            <person name="Tuteja R."/>
            <person name="Penmetsa R.V."/>
            <person name="Wu W."/>
            <person name="Upadhyaya H.D."/>
            <person name="Yang S.P."/>
            <person name="Shah T."/>
            <person name="Saxena K.B."/>
            <person name="Michael T."/>
            <person name="McCombie W.R."/>
            <person name="Yang B."/>
            <person name="Zhang G."/>
            <person name="Yang H."/>
            <person name="Wang J."/>
            <person name="Spillane C."/>
            <person name="Cook D.R."/>
            <person name="May G.D."/>
            <person name="Xu X."/>
            <person name="Jackson S.A."/>
        </authorList>
    </citation>
    <scope>NUCLEOTIDE SEQUENCE [LARGE SCALE GENOMIC DNA]</scope>
    <source>
        <strain evidence="9">cv. Asha</strain>
    </source>
</reference>
<accession>A0A151T1E3</accession>
<dbReference type="InterPro" id="IPR035897">
    <property type="entry name" value="Toll_tir_struct_dom_sf"/>
</dbReference>
<evidence type="ECO:0000256" key="4">
    <source>
        <dbReference type="ARBA" id="ARBA00022801"/>
    </source>
</evidence>
<dbReference type="Gramene" id="C.cajan_22600.t">
    <property type="protein sequence ID" value="C.cajan_22600.t"/>
    <property type="gene ID" value="C.cajan_22600"/>
</dbReference>
<dbReference type="InterPro" id="IPR042197">
    <property type="entry name" value="Apaf_helical"/>
</dbReference>
<dbReference type="Gene3D" id="3.40.50.10140">
    <property type="entry name" value="Toll/interleukin-1 receptor homology (TIR) domain"/>
    <property type="match status" value="1"/>
</dbReference>
<dbReference type="GO" id="GO:0007165">
    <property type="term" value="P:signal transduction"/>
    <property type="evidence" value="ECO:0007669"/>
    <property type="project" value="InterPro"/>
</dbReference>
<name>A0A151T1E3_CAJCA</name>
<dbReference type="Gene3D" id="1.10.8.430">
    <property type="entry name" value="Helical domain of apoptotic protease-activating factors"/>
    <property type="match status" value="1"/>
</dbReference>
<evidence type="ECO:0000256" key="2">
    <source>
        <dbReference type="ARBA" id="ARBA00022614"/>
    </source>
</evidence>
<protein>
    <recommendedName>
        <fullName evidence="1">ADP-ribosyl cyclase/cyclic ADP-ribose hydrolase</fullName>
        <ecNumber evidence="1">3.2.2.6</ecNumber>
    </recommendedName>
</protein>
<evidence type="ECO:0000256" key="1">
    <source>
        <dbReference type="ARBA" id="ARBA00011982"/>
    </source>
</evidence>
<dbReference type="EMBL" id="CM003611">
    <property type="protein sequence ID" value="KYP60849.1"/>
    <property type="molecule type" value="Genomic_DNA"/>
</dbReference>
<keyword evidence="4" id="KW-0378">Hydrolase</keyword>
<comment type="catalytic activity">
    <reaction evidence="6">
        <text>NAD(+) + H2O = ADP-D-ribose + nicotinamide + H(+)</text>
        <dbReference type="Rhea" id="RHEA:16301"/>
        <dbReference type="ChEBI" id="CHEBI:15377"/>
        <dbReference type="ChEBI" id="CHEBI:15378"/>
        <dbReference type="ChEBI" id="CHEBI:17154"/>
        <dbReference type="ChEBI" id="CHEBI:57540"/>
        <dbReference type="ChEBI" id="CHEBI:57967"/>
        <dbReference type="EC" id="3.2.2.6"/>
    </reaction>
    <physiologicalReaction direction="left-to-right" evidence="6">
        <dbReference type="Rhea" id="RHEA:16302"/>
    </physiologicalReaction>
</comment>
<dbReference type="InterPro" id="IPR058192">
    <property type="entry name" value="WHD_ROQ1-like"/>
</dbReference>
<dbReference type="GO" id="GO:0043531">
    <property type="term" value="F:ADP binding"/>
    <property type="evidence" value="ECO:0007669"/>
    <property type="project" value="InterPro"/>
</dbReference>
<gene>
    <name evidence="8" type="ORF">KK1_023263</name>
</gene>
<evidence type="ECO:0000256" key="5">
    <source>
        <dbReference type="ARBA" id="ARBA00023027"/>
    </source>
</evidence>
<evidence type="ECO:0000313" key="9">
    <source>
        <dbReference type="Proteomes" id="UP000075243"/>
    </source>
</evidence>
<dbReference type="PANTHER" id="PTHR11017">
    <property type="entry name" value="LEUCINE-RICH REPEAT-CONTAINING PROTEIN"/>
    <property type="match status" value="1"/>
</dbReference>
<dbReference type="FunFam" id="1.10.8.430:FF:000002">
    <property type="entry name" value="Disease resistance protein (TIR-NBS-LRR class)"/>
    <property type="match status" value="1"/>
</dbReference>
<evidence type="ECO:0000256" key="6">
    <source>
        <dbReference type="ARBA" id="ARBA00047304"/>
    </source>
</evidence>
<dbReference type="OMA" id="ELKMSYF"/>
<dbReference type="Gene3D" id="3.80.10.10">
    <property type="entry name" value="Ribonuclease Inhibitor"/>
    <property type="match status" value="2"/>
</dbReference>
<keyword evidence="9" id="KW-1185">Reference proteome</keyword>
<dbReference type="SMART" id="SM00255">
    <property type="entry name" value="TIR"/>
    <property type="match status" value="1"/>
</dbReference>
<keyword evidence="3" id="KW-0677">Repeat</keyword>
<dbReference type="PANTHER" id="PTHR11017:SF243">
    <property type="entry name" value="ADP-RIBOSYL CYCLASE_CYCLIC ADP-RIBOSE HYDROLASE"/>
    <property type="match status" value="1"/>
</dbReference>
<dbReference type="InterPro" id="IPR002182">
    <property type="entry name" value="NB-ARC"/>
</dbReference>
<dbReference type="PRINTS" id="PR00364">
    <property type="entry name" value="DISEASERSIST"/>
</dbReference>
<dbReference type="InterPro" id="IPR001611">
    <property type="entry name" value="Leu-rich_rpt"/>
</dbReference>
<dbReference type="Pfam" id="PF07725">
    <property type="entry name" value="LRR_3"/>
    <property type="match status" value="1"/>
</dbReference>
<evidence type="ECO:0000256" key="3">
    <source>
        <dbReference type="ARBA" id="ARBA00022737"/>
    </source>
</evidence>
<dbReference type="SUPFAM" id="SSF52200">
    <property type="entry name" value="Toll/Interleukin receptor TIR domain"/>
    <property type="match status" value="1"/>
</dbReference>
<keyword evidence="5" id="KW-0520">NAD</keyword>
<dbReference type="Pfam" id="PF23282">
    <property type="entry name" value="WHD_ROQ1"/>
    <property type="match status" value="1"/>
</dbReference>
<dbReference type="Pfam" id="PF00931">
    <property type="entry name" value="NB-ARC"/>
    <property type="match status" value="1"/>
</dbReference>
<dbReference type="Proteomes" id="UP000075243">
    <property type="component" value="Chromosome 9"/>
</dbReference>
<dbReference type="Gene3D" id="3.40.50.300">
    <property type="entry name" value="P-loop containing nucleotide triphosphate hydrolases"/>
    <property type="match status" value="1"/>
</dbReference>
<dbReference type="AlphaFoldDB" id="A0A151T1E3"/>
<dbReference type="SUPFAM" id="SSF52540">
    <property type="entry name" value="P-loop containing nucleoside triphosphate hydrolases"/>
    <property type="match status" value="1"/>
</dbReference>
<dbReference type="PROSITE" id="PS50104">
    <property type="entry name" value="TIR"/>
    <property type="match status" value="1"/>
</dbReference>
<dbReference type="InterPro" id="IPR011713">
    <property type="entry name" value="Leu-rich_rpt_3"/>
</dbReference>
<organism evidence="8 9">
    <name type="scientific">Cajanus cajan</name>
    <name type="common">Pigeon pea</name>
    <name type="synonym">Cajanus indicus</name>
    <dbReference type="NCBI Taxonomy" id="3821"/>
    <lineage>
        <taxon>Eukaryota</taxon>
        <taxon>Viridiplantae</taxon>
        <taxon>Streptophyta</taxon>
        <taxon>Embryophyta</taxon>
        <taxon>Tracheophyta</taxon>
        <taxon>Spermatophyta</taxon>
        <taxon>Magnoliopsida</taxon>
        <taxon>eudicotyledons</taxon>
        <taxon>Gunneridae</taxon>
        <taxon>Pentapetalae</taxon>
        <taxon>rosids</taxon>
        <taxon>fabids</taxon>
        <taxon>Fabales</taxon>
        <taxon>Fabaceae</taxon>
        <taxon>Papilionoideae</taxon>
        <taxon>50 kb inversion clade</taxon>
        <taxon>NPAAA clade</taxon>
        <taxon>indigoferoid/millettioid clade</taxon>
        <taxon>Phaseoleae</taxon>
        <taxon>Cajanus</taxon>
    </lineage>
</organism>
<dbReference type="GO" id="GO:0006952">
    <property type="term" value="P:defense response"/>
    <property type="evidence" value="ECO:0007669"/>
    <property type="project" value="InterPro"/>
</dbReference>
<dbReference type="Pfam" id="PF01582">
    <property type="entry name" value="TIR"/>
    <property type="match status" value="1"/>
</dbReference>
<sequence>MSSSKKYDVFLSFQGEDTRRNFTSHLYEALRQKKVETYIDEQLEKGDEISPALIKAIKDSHVSIVVFFENYASSKWCLGELIMILDCKKDQGQIVIPIFYDIDPSHVRKQTGSYEQAFAKHVGESNYNKWKAALTEAANLSGWDSQTYMTDPELLKDIVEDVLRKLPPRYQNQRKGLVGIEEHCKTTLASALYDKLSHEFEGKRFVTDVWEEFDMSKLQDKKSLIVLDDVATSEQLETLINYDLLRPGSRVIVTTRNKQILGLTDEIYHVEELSSHHSLQLFCLTVFGEKQPKDGYEDLSRKVISYCKGIPLALKVMGASLRRKSKEVWESELRKLQKISNMEIHKVLKLSYDGLDDSQKDIFLDIACFFKRNYKDWVIGILEASGFFAASGIEVLLDKALVTISDDNRIEMHDLIQELGQEIVRQECIKDPGRRSRLWRHEEVHDVLKYNKGTDVVEGIVLDLYKLTGYLCLSSDSLSKMTNLRFLQIQGWRYNRFNVCLSNGLKSLHDKLRYLHWDRFCLESLPSNFCAEQLVEFRMHESKLKKLWNGVQNLVNLKIIYLWGSRDLIEVPDLSKAERLEVIFLYKCVSLCQLHVHSKSLRRLFAEGCSSLKEFSVTSEEIKELNLAGTAICSLQPSIWPKITFLSLKDCNNLKFIGNNIVHLSSLEILDLSGTNISSLLELPPSLQLLIAINCTSLESDFTQQLVLKHMLQSHIPYLHQQYLDNPAYNDDHAYFLFLGVHVTNDCGICTADNSITISYLPKSDLCGFIYCIVLPKGSTKYGYGGVSCSINQDGTNIGWDVKKKHFKNFTSDHVLLWYHDIIKFDGISEACDHFSNITFTFEYAYLFHTKTKDKIKECGVFPIYATTSGFKLISSSTKEAFE</sequence>
<dbReference type="GO" id="GO:0061809">
    <property type="term" value="F:NAD+ nucleosidase activity, cyclic ADP-ribose generating"/>
    <property type="evidence" value="ECO:0007669"/>
    <property type="project" value="UniProtKB-EC"/>
</dbReference>
<dbReference type="EC" id="3.2.2.6" evidence="1"/>
<dbReference type="InterPro" id="IPR000157">
    <property type="entry name" value="TIR_dom"/>
</dbReference>
<dbReference type="FunFam" id="3.40.50.10140:FF:000007">
    <property type="entry name" value="Disease resistance protein (TIR-NBS-LRR class)"/>
    <property type="match status" value="1"/>
</dbReference>
<dbReference type="InterPro" id="IPR027417">
    <property type="entry name" value="P-loop_NTPase"/>
</dbReference>
<dbReference type="SUPFAM" id="SSF52058">
    <property type="entry name" value="L domain-like"/>
    <property type="match status" value="1"/>
</dbReference>